<evidence type="ECO:0000313" key="4">
    <source>
        <dbReference type="Proteomes" id="UP000518752"/>
    </source>
</evidence>
<sequence length="575" mass="64872">MTKRKCVQCGYRSAEDIPRIPIGSERFQALRTSNDGLSDDEKRIFNEFLGDGRSKLPALDARIALVEELLRDLKKAKRELETAFTEQKKLLHPMRSLPDDVLVEIFKHGSGIYDDPESLFRSRWHSLDVSSAPWMYGHVCQRWRETSNNTPVLWTRVKITDWPMKRTTRKSALKTKKYQTTQTLQNLGFPPLIAYLRRSKASPLLVYLDPTPSPSRRPVLQALSSDDVIAISAILLSHTGRLQSLYMGKIDMLDPELFTIDTFPSLQHLCTVGGYQSEWTTDNIGSLMQKAPRLRSWRTIGYPIVNTTTALSSIQSYSCSEASWEELLKLLQLIPNLRRLRIQLIGSEPAFPPTIWTFATRLSHLKELEIERCSMESLSLFLNHIRCVSLESLHMGADEIDVSTIQSFEERSDFHLKHWEFITPPLSVSTLKNTALIETIVANDISTDIQNPILSELTVSNGSPPPTSSSDDPTTSSSTPSILCPKLRRLELHLTPPQDLGTDLTNWDIVEQIYECVSSRVVAAAHATGSSNEDVNISPLEVLLMAPDALTQGIRCHQSLEKLRLLGLRVEIQGF</sequence>
<protein>
    <recommendedName>
        <fullName evidence="5">F-box domain-containing protein</fullName>
    </recommendedName>
</protein>
<feature type="compositionally biased region" description="Low complexity" evidence="2">
    <location>
        <begin position="468"/>
        <end position="480"/>
    </location>
</feature>
<evidence type="ECO:0000313" key="3">
    <source>
        <dbReference type="EMBL" id="KAF5378635.1"/>
    </source>
</evidence>
<dbReference type="Gene3D" id="1.20.1280.50">
    <property type="match status" value="1"/>
</dbReference>
<feature type="region of interest" description="Disordered" evidence="2">
    <location>
        <begin position="456"/>
        <end position="480"/>
    </location>
</feature>
<dbReference type="Gene3D" id="3.80.10.10">
    <property type="entry name" value="Ribonuclease Inhibitor"/>
    <property type="match status" value="1"/>
</dbReference>
<gene>
    <name evidence="3" type="ORF">D9757_009521</name>
</gene>
<evidence type="ECO:0000256" key="1">
    <source>
        <dbReference type="SAM" id="Coils"/>
    </source>
</evidence>
<keyword evidence="4" id="KW-1185">Reference proteome</keyword>
<dbReference type="SUPFAM" id="SSF52047">
    <property type="entry name" value="RNI-like"/>
    <property type="match status" value="1"/>
</dbReference>
<proteinExistence type="predicted"/>
<dbReference type="OrthoDB" id="3365698at2759"/>
<evidence type="ECO:0008006" key="5">
    <source>
        <dbReference type="Google" id="ProtNLM"/>
    </source>
</evidence>
<comment type="caution">
    <text evidence="3">The sequence shown here is derived from an EMBL/GenBank/DDBJ whole genome shotgun (WGS) entry which is preliminary data.</text>
</comment>
<dbReference type="EMBL" id="JAACJN010000075">
    <property type="protein sequence ID" value="KAF5378635.1"/>
    <property type="molecule type" value="Genomic_DNA"/>
</dbReference>
<reference evidence="3 4" key="1">
    <citation type="journal article" date="2020" name="ISME J.">
        <title>Uncovering the hidden diversity of litter-decomposition mechanisms in mushroom-forming fungi.</title>
        <authorList>
            <person name="Floudas D."/>
            <person name="Bentzer J."/>
            <person name="Ahren D."/>
            <person name="Johansson T."/>
            <person name="Persson P."/>
            <person name="Tunlid A."/>
        </authorList>
    </citation>
    <scope>NUCLEOTIDE SEQUENCE [LARGE SCALE GENOMIC DNA]</scope>
    <source>
        <strain evidence="3 4">CBS 406.79</strain>
    </source>
</reference>
<dbReference type="PANTHER" id="PTHR38926">
    <property type="entry name" value="F-BOX DOMAIN CONTAINING PROTEIN, EXPRESSED"/>
    <property type="match status" value="1"/>
</dbReference>
<dbReference type="PANTHER" id="PTHR38926:SF72">
    <property type="entry name" value="IM:7136021-RELATED"/>
    <property type="match status" value="1"/>
</dbReference>
<accession>A0A8H5M292</accession>
<evidence type="ECO:0000256" key="2">
    <source>
        <dbReference type="SAM" id="MobiDB-lite"/>
    </source>
</evidence>
<name>A0A8H5M292_9AGAR</name>
<dbReference type="InterPro" id="IPR032675">
    <property type="entry name" value="LRR_dom_sf"/>
</dbReference>
<dbReference type="Proteomes" id="UP000518752">
    <property type="component" value="Unassembled WGS sequence"/>
</dbReference>
<organism evidence="3 4">
    <name type="scientific">Collybiopsis confluens</name>
    <dbReference type="NCBI Taxonomy" id="2823264"/>
    <lineage>
        <taxon>Eukaryota</taxon>
        <taxon>Fungi</taxon>
        <taxon>Dikarya</taxon>
        <taxon>Basidiomycota</taxon>
        <taxon>Agaricomycotina</taxon>
        <taxon>Agaricomycetes</taxon>
        <taxon>Agaricomycetidae</taxon>
        <taxon>Agaricales</taxon>
        <taxon>Marasmiineae</taxon>
        <taxon>Omphalotaceae</taxon>
        <taxon>Collybiopsis</taxon>
    </lineage>
</organism>
<feature type="coiled-coil region" evidence="1">
    <location>
        <begin position="59"/>
        <end position="90"/>
    </location>
</feature>
<keyword evidence="1" id="KW-0175">Coiled coil</keyword>
<dbReference type="AlphaFoldDB" id="A0A8H5M292"/>